<dbReference type="eggNOG" id="COG0845">
    <property type="taxonomic scope" value="Bacteria"/>
</dbReference>
<evidence type="ECO:0000259" key="5">
    <source>
        <dbReference type="Pfam" id="PF25876"/>
    </source>
</evidence>
<feature type="region of interest" description="Disordered" evidence="3">
    <location>
        <begin position="362"/>
        <end position="390"/>
    </location>
</feature>
<keyword evidence="2" id="KW-0175">Coiled coil</keyword>
<dbReference type="Pfam" id="PF25954">
    <property type="entry name" value="Beta-barrel_RND_2"/>
    <property type="match status" value="1"/>
</dbReference>
<protein>
    <submittedName>
        <fullName evidence="9">Efflux transporter, RND family, MFP subunit</fullName>
    </submittedName>
</protein>
<reference evidence="9 10" key="1">
    <citation type="journal article" date="2011" name="Stand. Genomic Sci.">
        <title>Complete genome sequence of Parvibaculum lavamentivorans type strain (DS-1(T)).</title>
        <authorList>
            <person name="Schleheck D."/>
            <person name="Weiss M."/>
            <person name="Pitluck S."/>
            <person name="Bruce D."/>
            <person name="Land M.L."/>
            <person name="Han S."/>
            <person name="Saunders E."/>
            <person name="Tapia R."/>
            <person name="Detter C."/>
            <person name="Brettin T."/>
            <person name="Han J."/>
            <person name="Woyke T."/>
            <person name="Goodwin L."/>
            <person name="Pennacchio L."/>
            <person name="Nolan M."/>
            <person name="Cook A.M."/>
            <person name="Kjelleberg S."/>
            <person name="Thomas T."/>
        </authorList>
    </citation>
    <scope>NUCLEOTIDE SEQUENCE [LARGE SCALE GENOMIC DNA]</scope>
    <source>
        <strain evidence="10">DS-1 / DSM 13023 / NCIMB 13966</strain>
    </source>
</reference>
<dbReference type="InterPro" id="IPR058624">
    <property type="entry name" value="MdtA-like_HH"/>
</dbReference>
<dbReference type="InterPro" id="IPR058637">
    <property type="entry name" value="YknX-like_C"/>
</dbReference>
<dbReference type="Pfam" id="PF25876">
    <property type="entry name" value="HH_MFP_RND"/>
    <property type="match status" value="1"/>
</dbReference>
<dbReference type="Gene3D" id="2.40.420.20">
    <property type="match status" value="1"/>
</dbReference>
<feature type="domain" description="Multidrug resistance protein MdtA-like barrel-sandwich hybrid" evidence="6">
    <location>
        <begin position="88"/>
        <end position="209"/>
    </location>
</feature>
<evidence type="ECO:0000256" key="4">
    <source>
        <dbReference type="SAM" id="Phobius"/>
    </source>
</evidence>
<dbReference type="Pfam" id="PF25917">
    <property type="entry name" value="BSH_RND"/>
    <property type="match status" value="1"/>
</dbReference>
<dbReference type="GO" id="GO:1990281">
    <property type="term" value="C:efflux pump complex"/>
    <property type="evidence" value="ECO:0007669"/>
    <property type="project" value="TreeGrafter"/>
</dbReference>
<dbReference type="Pfam" id="PF25989">
    <property type="entry name" value="YknX_C"/>
    <property type="match status" value="1"/>
</dbReference>
<feature type="domain" description="YknX-like C-terminal permuted SH3-like" evidence="8">
    <location>
        <begin position="299"/>
        <end position="366"/>
    </location>
</feature>
<keyword evidence="4" id="KW-0472">Membrane</keyword>
<dbReference type="HOGENOM" id="CLU_018816_1_2_5"/>
<evidence type="ECO:0000256" key="1">
    <source>
        <dbReference type="ARBA" id="ARBA00009477"/>
    </source>
</evidence>
<dbReference type="Gene3D" id="2.40.30.170">
    <property type="match status" value="1"/>
</dbReference>
<name>A7HUN0_PARL1</name>
<sequence length="390" mass="41347">MGRHHRWNKAPRATFMQSLRELPPRTLIIGALAALVVLGFIYLVYARLSGQQGQQAFPPPVVEVVEAPQQPVQVKVSALGTLQADQAITIRPEINGIVTSIDFVDGQRMDTGDLVITINDEDLKARLMQAEARLTLTRANYQRAEQLVKQGSGTARARDEALNDFKSAEAEVAAAKTALDKATITAPFPGIIGLRQVSLGQYLTAGEPIATLADVDNLRIDFSVSEVFLTHVRKGQDVRVLFDALPGNAYRGVISAVDPVVSTEGRALSARAVLPNEEGALRPGIFGRVEIVTETRTSIVLPEAAIVASPTGAKAVFVVVDSHAQMKEVTIGERLPGSVEILSGLEAGEVVIVAGQLKVRDGAPVEPTPATETGVSPAGDPGAANAPRGE</sequence>
<dbReference type="AlphaFoldDB" id="A7HUN0"/>
<evidence type="ECO:0000256" key="3">
    <source>
        <dbReference type="SAM" id="MobiDB-lite"/>
    </source>
</evidence>
<dbReference type="Proteomes" id="UP000006377">
    <property type="component" value="Chromosome"/>
</dbReference>
<dbReference type="InterPro" id="IPR006143">
    <property type="entry name" value="RND_pump_MFP"/>
</dbReference>
<evidence type="ECO:0000259" key="8">
    <source>
        <dbReference type="Pfam" id="PF25989"/>
    </source>
</evidence>
<keyword evidence="4" id="KW-1133">Transmembrane helix</keyword>
<dbReference type="PANTHER" id="PTHR30469">
    <property type="entry name" value="MULTIDRUG RESISTANCE PROTEIN MDTA"/>
    <property type="match status" value="1"/>
</dbReference>
<dbReference type="Gene3D" id="1.10.287.470">
    <property type="entry name" value="Helix hairpin bin"/>
    <property type="match status" value="1"/>
</dbReference>
<comment type="similarity">
    <text evidence="1">Belongs to the membrane fusion protein (MFP) (TC 8.A.1) family.</text>
</comment>
<feature type="coiled-coil region" evidence="2">
    <location>
        <begin position="127"/>
        <end position="178"/>
    </location>
</feature>
<accession>A7HUN0</accession>
<dbReference type="FunFam" id="2.40.30.170:FF:000010">
    <property type="entry name" value="Efflux RND transporter periplasmic adaptor subunit"/>
    <property type="match status" value="1"/>
</dbReference>
<dbReference type="InterPro" id="IPR058792">
    <property type="entry name" value="Beta-barrel_RND_2"/>
</dbReference>
<feature type="domain" description="Multidrug resistance protein MdtA-like alpha-helical hairpin" evidence="5">
    <location>
        <begin position="121"/>
        <end position="184"/>
    </location>
</feature>
<gene>
    <name evidence="9" type="ordered locus">Plav_1999</name>
</gene>
<dbReference type="PANTHER" id="PTHR30469:SF11">
    <property type="entry name" value="BLL4320 PROTEIN"/>
    <property type="match status" value="1"/>
</dbReference>
<dbReference type="EMBL" id="CP000774">
    <property type="protein sequence ID" value="ABS63613.1"/>
    <property type="molecule type" value="Genomic_DNA"/>
</dbReference>
<dbReference type="KEGG" id="pla:Plav_1999"/>
<proteinExistence type="inferred from homology"/>
<evidence type="ECO:0000259" key="7">
    <source>
        <dbReference type="Pfam" id="PF25954"/>
    </source>
</evidence>
<dbReference type="InterPro" id="IPR058625">
    <property type="entry name" value="MdtA-like_BSH"/>
</dbReference>
<dbReference type="GO" id="GO:0015562">
    <property type="term" value="F:efflux transmembrane transporter activity"/>
    <property type="evidence" value="ECO:0007669"/>
    <property type="project" value="TreeGrafter"/>
</dbReference>
<dbReference type="Gene3D" id="2.40.50.100">
    <property type="match status" value="1"/>
</dbReference>
<feature type="domain" description="CusB-like beta-barrel" evidence="7">
    <location>
        <begin position="221"/>
        <end position="294"/>
    </location>
</feature>
<evidence type="ECO:0000313" key="9">
    <source>
        <dbReference type="EMBL" id="ABS63613.1"/>
    </source>
</evidence>
<organism evidence="9 10">
    <name type="scientific">Parvibaculum lavamentivorans (strain DS-1 / DSM 13023 / NCIMB 13966)</name>
    <dbReference type="NCBI Taxonomy" id="402881"/>
    <lineage>
        <taxon>Bacteria</taxon>
        <taxon>Pseudomonadati</taxon>
        <taxon>Pseudomonadota</taxon>
        <taxon>Alphaproteobacteria</taxon>
        <taxon>Hyphomicrobiales</taxon>
        <taxon>Parvibaculaceae</taxon>
        <taxon>Parvibaculum</taxon>
    </lineage>
</organism>
<keyword evidence="4" id="KW-0812">Transmembrane</keyword>
<dbReference type="SUPFAM" id="SSF111369">
    <property type="entry name" value="HlyD-like secretion proteins"/>
    <property type="match status" value="1"/>
</dbReference>
<evidence type="ECO:0000313" key="10">
    <source>
        <dbReference type="Proteomes" id="UP000006377"/>
    </source>
</evidence>
<evidence type="ECO:0000259" key="6">
    <source>
        <dbReference type="Pfam" id="PF25917"/>
    </source>
</evidence>
<dbReference type="STRING" id="402881.Plav_1999"/>
<keyword evidence="10" id="KW-1185">Reference proteome</keyword>
<evidence type="ECO:0000256" key="2">
    <source>
        <dbReference type="SAM" id="Coils"/>
    </source>
</evidence>
<dbReference type="OrthoDB" id="9811754at2"/>
<feature type="transmembrane region" description="Helical" evidence="4">
    <location>
        <begin position="26"/>
        <end position="45"/>
    </location>
</feature>
<dbReference type="NCBIfam" id="TIGR01730">
    <property type="entry name" value="RND_mfp"/>
    <property type="match status" value="1"/>
</dbReference>